<name>A0A066XCY7_COLSU</name>
<evidence type="ECO:0000256" key="1">
    <source>
        <dbReference type="SAM" id="MobiDB-lite"/>
    </source>
</evidence>
<dbReference type="AlphaFoldDB" id="A0A066XCY7"/>
<dbReference type="HOGENOM" id="CLU_034491_0_0_1"/>
<protein>
    <submittedName>
        <fullName evidence="2">Uncharacterized protein</fullName>
    </submittedName>
</protein>
<sequence>MSSHASTPLALHLRSPVTYNFLTNERWKPGEMYQEGRTISDFAFIDSQSGRLKSTLLFASIFRTFYEHPDWSQLHAFFTKRYGRSQMLVDREARKLGPPEGSFRQLGKKTTNFKTDPSSVGLPRDLCQQLAAAGRAVRGRMLGPDPQATAIGPAISVALGAGGYMDLVYYSGQPPGKYPKRHRVGPELFEWRDDKFLPGVSAMATTRKGGRGRCWAEWAELWSAAAEWVYDTVSANEERASVPVGAKVPRRFLATDAIDAADAVRDAFAQLAENPIKFQGIEWDFLELEAGREVMGRFHARFGRRDPDAKKNVESLARRAGLEGWNRLNYEEVSPVALKKCPDTFKGLDWESWMLSVQGGDVAVVDTLFQDSDLVSAGIWTERHDRPCEARRSLLKHRDAAVGLGRLADEEKTVLT</sequence>
<dbReference type="OrthoDB" id="5149166at2759"/>
<dbReference type="EMBL" id="JMSE01001184">
    <property type="protein sequence ID" value="KDN63885.1"/>
    <property type="molecule type" value="Genomic_DNA"/>
</dbReference>
<feature type="region of interest" description="Disordered" evidence="1">
    <location>
        <begin position="98"/>
        <end position="120"/>
    </location>
</feature>
<comment type="caution">
    <text evidence="2">The sequence shown here is derived from an EMBL/GenBank/DDBJ whole genome shotgun (WGS) entry which is preliminary data.</text>
</comment>
<dbReference type="eggNOG" id="ENOG502R8RI">
    <property type="taxonomic scope" value="Eukaryota"/>
</dbReference>
<dbReference type="Proteomes" id="UP000027238">
    <property type="component" value="Unassembled WGS sequence"/>
</dbReference>
<organism evidence="2 3">
    <name type="scientific">Colletotrichum sublineola</name>
    <name type="common">Sorghum anthracnose fungus</name>
    <dbReference type="NCBI Taxonomy" id="1173701"/>
    <lineage>
        <taxon>Eukaryota</taxon>
        <taxon>Fungi</taxon>
        <taxon>Dikarya</taxon>
        <taxon>Ascomycota</taxon>
        <taxon>Pezizomycotina</taxon>
        <taxon>Sordariomycetes</taxon>
        <taxon>Hypocreomycetidae</taxon>
        <taxon>Glomerellales</taxon>
        <taxon>Glomerellaceae</taxon>
        <taxon>Colletotrichum</taxon>
        <taxon>Colletotrichum graminicola species complex</taxon>
    </lineage>
</organism>
<reference evidence="3" key="1">
    <citation type="journal article" date="2014" name="Genome Announc.">
        <title>Draft genome sequence of Colletotrichum sublineola, a destructive pathogen of cultivated sorghum.</title>
        <authorList>
            <person name="Baroncelli R."/>
            <person name="Sanz-Martin J.M."/>
            <person name="Rech G.E."/>
            <person name="Sukno S.A."/>
            <person name="Thon M.R."/>
        </authorList>
    </citation>
    <scope>NUCLEOTIDE SEQUENCE [LARGE SCALE GENOMIC DNA]</scope>
    <source>
        <strain evidence="3">TX430BB</strain>
    </source>
</reference>
<evidence type="ECO:0000313" key="3">
    <source>
        <dbReference type="Proteomes" id="UP000027238"/>
    </source>
</evidence>
<proteinExistence type="predicted"/>
<evidence type="ECO:0000313" key="2">
    <source>
        <dbReference type="EMBL" id="KDN63885.1"/>
    </source>
</evidence>
<dbReference type="OMA" id="HPDWSQL"/>
<accession>A0A066XCY7</accession>
<feature type="compositionally biased region" description="Polar residues" evidence="1">
    <location>
        <begin position="108"/>
        <end position="118"/>
    </location>
</feature>
<gene>
    <name evidence="2" type="ORF">CSUB01_08371</name>
</gene>
<keyword evidence="3" id="KW-1185">Reference proteome</keyword>